<dbReference type="Gene3D" id="2.40.30.30">
    <property type="entry name" value="Riboflavin kinase-like"/>
    <property type="match status" value="1"/>
</dbReference>
<dbReference type="GO" id="GO:0005524">
    <property type="term" value="F:ATP binding"/>
    <property type="evidence" value="ECO:0007669"/>
    <property type="project" value="UniProtKB-KW"/>
</dbReference>
<dbReference type="EMBL" id="CP119905">
    <property type="protein sequence ID" value="WFD24454.1"/>
    <property type="molecule type" value="Genomic_DNA"/>
</dbReference>
<dbReference type="GO" id="GO:0009398">
    <property type="term" value="P:FMN biosynthetic process"/>
    <property type="evidence" value="ECO:0007669"/>
    <property type="project" value="TreeGrafter"/>
</dbReference>
<evidence type="ECO:0000256" key="1">
    <source>
        <dbReference type="ARBA" id="ARBA00003572"/>
    </source>
</evidence>
<evidence type="ECO:0000256" key="2">
    <source>
        <dbReference type="ARBA" id="ARBA00005201"/>
    </source>
</evidence>
<evidence type="ECO:0000256" key="4">
    <source>
        <dbReference type="ARBA" id="ARBA00012105"/>
    </source>
</evidence>
<evidence type="ECO:0000313" key="13">
    <source>
        <dbReference type="EMBL" id="WFD24454.1"/>
    </source>
</evidence>
<protein>
    <recommendedName>
        <fullName evidence="5">Riboflavin kinase</fullName>
        <ecNumber evidence="4">2.7.1.26</ecNumber>
    </recommendedName>
    <alternativeName>
        <fullName evidence="11">Flavin mononucleotide kinase 1</fullName>
    </alternativeName>
</protein>
<evidence type="ECO:0000256" key="10">
    <source>
        <dbReference type="ARBA" id="ARBA00022840"/>
    </source>
</evidence>
<dbReference type="GO" id="GO:0009231">
    <property type="term" value="P:riboflavin biosynthetic process"/>
    <property type="evidence" value="ECO:0007669"/>
    <property type="project" value="InterPro"/>
</dbReference>
<organism evidence="13 14">
    <name type="scientific">Malassezia equina</name>
    <dbReference type="NCBI Taxonomy" id="1381935"/>
    <lineage>
        <taxon>Eukaryota</taxon>
        <taxon>Fungi</taxon>
        <taxon>Dikarya</taxon>
        <taxon>Basidiomycota</taxon>
        <taxon>Ustilaginomycotina</taxon>
        <taxon>Malasseziomycetes</taxon>
        <taxon>Malasseziales</taxon>
        <taxon>Malasseziaceae</taxon>
        <taxon>Malassezia</taxon>
    </lineage>
</organism>
<dbReference type="AlphaFoldDB" id="A0AAF0EFH5"/>
<dbReference type="GO" id="GO:0005739">
    <property type="term" value="C:mitochondrion"/>
    <property type="evidence" value="ECO:0007669"/>
    <property type="project" value="TreeGrafter"/>
</dbReference>
<evidence type="ECO:0000256" key="11">
    <source>
        <dbReference type="ARBA" id="ARBA00029960"/>
    </source>
</evidence>
<keyword evidence="9" id="KW-0547">Nucleotide-binding</keyword>
<evidence type="ECO:0000259" key="12">
    <source>
        <dbReference type="SMART" id="SM00904"/>
    </source>
</evidence>
<dbReference type="PANTHER" id="PTHR22749">
    <property type="entry name" value="RIBOFLAVIN KINASE/FMN ADENYLYLTRANSFERASE"/>
    <property type="match status" value="1"/>
</dbReference>
<evidence type="ECO:0000256" key="5">
    <source>
        <dbReference type="ARBA" id="ARBA00017394"/>
    </source>
</evidence>
<dbReference type="GO" id="GO:0008531">
    <property type="term" value="F:riboflavin kinase activity"/>
    <property type="evidence" value="ECO:0007669"/>
    <property type="project" value="UniProtKB-EC"/>
</dbReference>
<dbReference type="InterPro" id="IPR015865">
    <property type="entry name" value="Riboflavin_kinase_bac/euk"/>
</dbReference>
<evidence type="ECO:0000313" key="14">
    <source>
        <dbReference type="Proteomes" id="UP001214415"/>
    </source>
</evidence>
<dbReference type="PANTHER" id="PTHR22749:SF6">
    <property type="entry name" value="RIBOFLAVIN KINASE"/>
    <property type="match status" value="1"/>
</dbReference>
<name>A0AAF0EFH5_9BASI</name>
<keyword evidence="14" id="KW-1185">Reference proteome</keyword>
<dbReference type="Proteomes" id="UP001214415">
    <property type="component" value="Chromosome 6"/>
</dbReference>
<keyword evidence="13" id="KW-0418">Kinase</keyword>
<keyword evidence="7" id="KW-0288">FMN</keyword>
<dbReference type="InterPro" id="IPR023468">
    <property type="entry name" value="Riboflavin_kinase"/>
</dbReference>
<keyword evidence="6" id="KW-0285">Flavoprotein</keyword>
<dbReference type="Pfam" id="PF01687">
    <property type="entry name" value="Flavokinase"/>
    <property type="match status" value="1"/>
</dbReference>
<keyword evidence="8 13" id="KW-0808">Transferase</keyword>
<keyword evidence="10" id="KW-0067">ATP-binding</keyword>
<sequence length="184" mass="20417">MADGRARPSVCGAEEPALPFPIFLQGIVEHGFGRGSKQLNCATANLPTSALDATPPDHRLTDTGVYFGWAQVRVHNDATYKAEDSAVHPMVMSVGWNPQFENPTQSVEVHILHHFAQDFYGREMRVCVLGYIRPERKYESLGTLHIFDADALMKDIETDKQVGQRSLARPAYEALRHAPAFAIA</sequence>
<comment type="similarity">
    <text evidence="3">Belongs to the flavokinase family.</text>
</comment>
<reference evidence="13" key="1">
    <citation type="submission" date="2023-03" db="EMBL/GenBank/DDBJ databases">
        <title>Mating type loci evolution in Malassezia.</title>
        <authorList>
            <person name="Coelho M.A."/>
        </authorList>
    </citation>
    <scope>NUCLEOTIDE SEQUENCE</scope>
    <source>
        <strain evidence="13">CBS 12830</strain>
    </source>
</reference>
<accession>A0AAF0EFH5</accession>
<evidence type="ECO:0000256" key="9">
    <source>
        <dbReference type="ARBA" id="ARBA00022741"/>
    </source>
</evidence>
<dbReference type="InterPro" id="IPR023465">
    <property type="entry name" value="Riboflavin_kinase_dom_sf"/>
</dbReference>
<gene>
    <name evidence="13" type="primary">FMN1</name>
    <name evidence="13" type="ORF">MEQU1_003156</name>
</gene>
<dbReference type="EC" id="2.7.1.26" evidence="4"/>
<proteinExistence type="inferred from homology"/>
<dbReference type="SUPFAM" id="SSF82114">
    <property type="entry name" value="Riboflavin kinase-like"/>
    <property type="match status" value="1"/>
</dbReference>
<comment type="function">
    <text evidence="1">Catalyzes the phosphorylation of riboflavin (vitamin B2) to form flavin mononucleotide (FMN) coenzyme.</text>
</comment>
<evidence type="ECO:0000256" key="6">
    <source>
        <dbReference type="ARBA" id="ARBA00022630"/>
    </source>
</evidence>
<feature type="domain" description="Riboflavin kinase" evidence="12">
    <location>
        <begin position="17"/>
        <end position="168"/>
    </location>
</feature>
<evidence type="ECO:0000256" key="8">
    <source>
        <dbReference type="ARBA" id="ARBA00022679"/>
    </source>
</evidence>
<dbReference type="SMART" id="SM00904">
    <property type="entry name" value="Flavokinase"/>
    <property type="match status" value="1"/>
</dbReference>
<comment type="pathway">
    <text evidence="2">Cofactor biosynthesis; FMN biosynthesis; FMN from riboflavin (ATP route): step 1/1.</text>
</comment>
<evidence type="ECO:0000256" key="3">
    <source>
        <dbReference type="ARBA" id="ARBA00010108"/>
    </source>
</evidence>
<evidence type="ECO:0000256" key="7">
    <source>
        <dbReference type="ARBA" id="ARBA00022643"/>
    </source>
</evidence>